<reference evidence="1" key="1">
    <citation type="submission" date="2022-10" db="EMBL/GenBank/DDBJ databases">
        <title>Culturing micro-colonial fungi from biological soil crusts in the Mojave desert and describing Neophaeococcomyces mojavensis, and introducing the new genera and species Taxawa tesnikishii.</title>
        <authorList>
            <person name="Kurbessoian T."/>
            <person name="Stajich J.E."/>
        </authorList>
    </citation>
    <scope>NUCLEOTIDE SEQUENCE</scope>
    <source>
        <strain evidence="1">JES_112</strain>
    </source>
</reference>
<gene>
    <name evidence="1" type="ORF">H2198_000864</name>
</gene>
<keyword evidence="2" id="KW-1185">Reference proteome</keyword>
<evidence type="ECO:0000313" key="1">
    <source>
        <dbReference type="EMBL" id="KAJ9663347.1"/>
    </source>
</evidence>
<organism evidence="1 2">
    <name type="scientific">Neophaeococcomyces mojaviensis</name>
    <dbReference type="NCBI Taxonomy" id="3383035"/>
    <lineage>
        <taxon>Eukaryota</taxon>
        <taxon>Fungi</taxon>
        <taxon>Dikarya</taxon>
        <taxon>Ascomycota</taxon>
        <taxon>Pezizomycotina</taxon>
        <taxon>Eurotiomycetes</taxon>
        <taxon>Chaetothyriomycetidae</taxon>
        <taxon>Chaetothyriales</taxon>
        <taxon>Chaetothyriales incertae sedis</taxon>
        <taxon>Neophaeococcomyces</taxon>
    </lineage>
</organism>
<proteinExistence type="predicted"/>
<dbReference type="EMBL" id="JAPDRQ010000009">
    <property type="protein sequence ID" value="KAJ9663347.1"/>
    <property type="molecule type" value="Genomic_DNA"/>
</dbReference>
<comment type="caution">
    <text evidence="1">The sequence shown here is derived from an EMBL/GenBank/DDBJ whole genome shotgun (WGS) entry which is preliminary data.</text>
</comment>
<name>A0ACC3AJ49_9EURO</name>
<accession>A0ACC3AJ49</accession>
<dbReference type="Proteomes" id="UP001172386">
    <property type="component" value="Unassembled WGS sequence"/>
</dbReference>
<evidence type="ECO:0000313" key="2">
    <source>
        <dbReference type="Proteomes" id="UP001172386"/>
    </source>
</evidence>
<sequence>MSGRVNKPDGFDFSSMRPTRSWSVSSDVVSNSTKSASTMHHVPHANPPPAYIAQGEASDLLSAELERKVDVSQPALTLLNEFLDNVLYSIISTSHSVALGQLKASVPAVLKPRLGKAALRVAEEELKEYIEDEEAEELYSNKHALQPKLDFDADLVWKLARLRCMVYARMGDLEEEDEEEWLEKEHLLDQATASSISSRQSLAINPGAAIFLTSVIEYLGEQALYYAAQHAQKRHDSTRNQQGTTLEDQLAVRNASIVLDGKDMNHVGRDSPLSRLWRSWRRNTRSPGDVSSRPMSPENMLSPGSDSLHSPATSSSAHHSIQPILEENRAPSVGPGATASPSQIPLPTSDTDIEEIEGYDDMVVDSSVPADDVSRRHLSMPVMPGNFPEEPSTPSHDLPEFSERSPLRTKLGRQRSSSVPTSRRPFETTTGEIYATFSQDEDQEEGEEIDLPIQGTTTERTHQSKLADGEDSKGAAVASDANFQPSADYDAKQAAQAAHAASPDQLNSTVGAIASALGVVGTHHIQQRSLQPINVNQAQSLASRDAQGLDQPLTSASINGRGDFDMMHLPEGRLSPEEQETARSKSAASGKAPSNQRASHQSTTRHHEDHVRYSRDAHDMDTPSIYSDQEQSPRFPKDMRAIARQPEELDRIESGYMPASEPDIPYRGAANHHALPSIDGARGGHVQETDSPVSPTSSKFSNKRLPPTTVAMPEMPAPKPMQQVFTDSVITSRSRGHSKSSSSSSRLLGFTRDPTGRPQTIHQQRAAGDMTDEVRRAHSSTPNSAIKDERPTTAIPSSPQRRQHLRIRADTGENAYRPTDEESAKRSLEMLIQSDETLHYTLTPATATFRDDDLDSPQKRTQTQDLVDFFRTTAPPGQESTRPWTVRSHKASMEAARPSQPASTLERNPIPASKDIVSEKSPVLKHKNPLGEPRDAKVDGVTGMRDLSDYVRTTGPSTDEQLPKPLALKAPLVTPKKLTPFPGSTASKPTNRLKSQARDARPSRYAESTALIDFIREGPPREPGDHRINRNVAPFRTTMDSDDLNALASSIPKGSTDTNGIRSIETTTNSQSPLLDNEVRIASPPKPLATIQQPPVADSDDDMPKKTRSRVKDPFPIDDDDDDDELFEETPKKTNEESLIDFLRNTAPPQHMTAQPILSSAEQARSNLNRVPSVDKMKSLVRGGRSSTNGVQGIQTSGARAESPHLTQTGSKLDSYRPTQATHAAHIERNRQRLRNEAQNSGKGLGATADLADYLRNTGPPPTSQQAPQPFILSNKQTNGVVKQEGGLKKFFSMRGRNR</sequence>
<protein>
    <submittedName>
        <fullName evidence="1">Uncharacterized protein</fullName>
    </submittedName>
</protein>